<feature type="repeat" description="ANK" evidence="3">
    <location>
        <begin position="148"/>
        <end position="180"/>
    </location>
</feature>
<evidence type="ECO:0000256" key="2">
    <source>
        <dbReference type="ARBA" id="ARBA00023043"/>
    </source>
</evidence>
<feature type="repeat" description="ANK" evidence="3">
    <location>
        <begin position="481"/>
        <end position="513"/>
    </location>
</feature>
<dbReference type="PROSITE" id="PS50297">
    <property type="entry name" value="ANK_REP_REGION"/>
    <property type="match status" value="9"/>
</dbReference>
<feature type="repeat" description="ANK" evidence="3">
    <location>
        <begin position="722"/>
        <end position="754"/>
    </location>
</feature>
<evidence type="ECO:0000256" key="3">
    <source>
        <dbReference type="PROSITE-ProRule" id="PRU00023"/>
    </source>
</evidence>
<dbReference type="GeneID" id="101852917"/>
<evidence type="ECO:0000256" key="1">
    <source>
        <dbReference type="ARBA" id="ARBA00022737"/>
    </source>
</evidence>
<protein>
    <submittedName>
        <fullName evidence="5">Serine/threonine-protein phosphatase 6 regulatory ankyrin repeat subunit C</fullName>
    </submittedName>
</protein>
<feature type="repeat" description="ANK" evidence="3">
    <location>
        <begin position="889"/>
        <end position="921"/>
    </location>
</feature>
<feature type="repeat" description="ANK" evidence="3">
    <location>
        <begin position="247"/>
        <end position="279"/>
    </location>
</feature>
<feature type="repeat" description="ANK" evidence="3">
    <location>
        <begin position="280"/>
        <end position="312"/>
    </location>
</feature>
<keyword evidence="4" id="KW-1185">Reference proteome</keyword>
<dbReference type="Proteomes" id="UP000694888">
    <property type="component" value="Unplaced"/>
</dbReference>
<feature type="repeat" description="ANK" evidence="3">
    <location>
        <begin position="856"/>
        <end position="888"/>
    </location>
</feature>
<dbReference type="PANTHER" id="PTHR24141:SF1">
    <property type="entry name" value="2-5A-DEPENDENT RIBONUCLEASE"/>
    <property type="match status" value="1"/>
</dbReference>
<evidence type="ECO:0000313" key="5">
    <source>
        <dbReference type="RefSeq" id="XP_005095905.1"/>
    </source>
</evidence>
<dbReference type="SMART" id="SM00248">
    <property type="entry name" value="ANK"/>
    <property type="match status" value="24"/>
</dbReference>
<feature type="repeat" description="ANK" evidence="3">
    <location>
        <begin position="689"/>
        <end position="721"/>
    </location>
</feature>
<dbReference type="SUPFAM" id="SSF48403">
    <property type="entry name" value="Ankyrin repeat"/>
    <property type="match status" value="3"/>
</dbReference>
<feature type="repeat" description="ANK" evidence="3">
    <location>
        <begin position="214"/>
        <end position="246"/>
    </location>
</feature>
<dbReference type="Gene3D" id="1.25.40.20">
    <property type="entry name" value="Ankyrin repeat-containing domain"/>
    <property type="match status" value="3"/>
</dbReference>
<dbReference type="Pfam" id="PF12796">
    <property type="entry name" value="Ank_2"/>
    <property type="match status" value="7"/>
</dbReference>
<keyword evidence="1" id="KW-0677">Repeat</keyword>
<feature type="repeat" description="ANK" evidence="3">
    <location>
        <begin position="547"/>
        <end position="579"/>
    </location>
</feature>
<dbReference type="RefSeq" id="XP_005095905.1">
    <property type="nucleotide sequence ID" value="XM_005095848.3"/>
</dbReference>
<dbReference type="InterPro" id="IPR036770">
    <property type="entry name" value="Ankyrin_rpt-contain_sf"/>
</dbReference>
<sequence>MAFSNSIPLPRTAQNLVFNNPLMDPIMKNAYFSSRIQLQPFDCTKYLDAIKNSKFNQMGRDSSCSQMAVDTLNSLVSENGFATPLLTLVALEQTEIVEILIMQGASCNIQNILGHSPLHLACLSKAKKMTELLLSEKWKSDVNLSDCFGYSALFYAIFGGDVDIISFLLSHKAEVNIQSFSGLSPLIAASAFGLVGVVNDLLDKGANVNCQNTEGMSPLMGAVCRDSQEIVECLLEHGAKVDLVDRFGETAFTLSVLMGHYDCMKMLLKYGADINHTNIEGISALMLAVFKSDYKMTNCLLKKEAGVDVCDKNGRTALFYAVESGFYAGVQNLLKAKANASAFDYKGISALAIACSKKPSHLPKLLATESNYNTQMCVELNISLENCLVHQQLKTFDCLLDKHKLCKSFRNQDGETLLHRAVQFLSDKKMLQKVVKVCSDSVNSKSLNGLTPLLKSVMAKNTVAVKVLVNSGVDVNCQDINGVSPLHCAAELGLVTIMNSLLHSKADINCLDCFRQSALMKVCSVGCIDGVKLLIANKCNVNLTEHRGWNALMFAAQKGFVEVITLLLENKMDVGKKSASGVTALAISAGNGHKRASLTLLEHGAQVNEGFVKSWMSDSSPLYFALLNKHPSVVRELVARDAHIGGVTINKSTATSSTASLLCVQSRNLGLVTYFVQDCKVDVNKGNLEGLRPIHVAAFNGDVDILGVLLKAGADPNVATKSHVTALINASVCGSLEITRLLIEKGARVDERAEDGWTPLMFFAQTGNSKCMEMILAKSKADIDSEEEKGNTALHIAVSNGKVDAVKMLLDKKANPDKRNAEGLGPVLICAHNGQLEILQCLLESSKCDLEVKTSRGETALLLAAKTGRESIVKLLLKKGALVNAVSDDRETALHVSVSGGYYGIAEELIKNGVDKEKIDLKGNTALLNCAGRLPILKILVERGADLNKLNNKNMSVLHLSFQCKNKECAKFLLRQKSLSRSTRENAKVYASCELYMNDFIQLIENTEPDLESSQQQEQSLLPGDIGESEEPCAAEEITEKAKKAAIVISKSLKNIPEVAALKNDAQIVVNINNMYVNEKVENMALQNSQIIHNVYSDGTDAAYDSETDDESSRPA</sequence>
<evidence type="ECO:0000313" key="4">
    <source>
        <dbReference type="Proteomes" id="UP000694888"/>
    </source>
</evidence>
<dbReference type="Pfam" id="PF13637">
    <property type="entry name" value="Ank_4"/>
    <property type="match status" value="2"/>
</dbReference>
<feature type="repeat" description="ANK" evidence="3">
    <location>
        <begin position="789"/>
        <end position="821"/>
    </location>
</feature>
<feature type="repeat" description="ANK" evidence="3">
    <location>
        <begin position="755"/>
        <end position="788"/>
    </location>
</feature>
<reference evidence="5" key="1">
    <citation type="submission" date="2025-08" db="UniProtKB">
        <authorList>
            <consortium name="RefSeq"/>
        </authorList>
    </citation>
    <scope>IDENTIFICATION</scope>
</reference>
<name>A0ABM0JKL1_APLCA</name>
<dbReference type="PRINTS" id="PR01415">
    <property type="entry name" value="ANKYRIN"/>
</dbReference>
<gene>
    <name evidence="5" type="primary">LOC101852917</name>
</gene>
<dbReference type="PANTHER" id="PTHR24141">
    <property type="entry name" value="2-5A-DEPENDENT RIBONUCLEASE"/>
    <property type="match status" value="1"/>
</dbReference>
<proteinExistence type="predicted"/>
<accession>A0ABM0JKL1</accession>
<dbReference type="InterPro" id="IPR002110">
    <property type="entry name" value="Ankyrin_rpt"/>
</dbReference>
<feature type="repeat" description="ANK" evidence="3">
    <location>
        <begin position="448"/>
        <end position="480"/>
    </location>
</feature>
<keyword evidence="2 3" id="KW-0040">ANK repeat</keyword>
<feature type="repeat" description="ANK" evidence="3">
    <location>
        <begin position="181"/>
        <end position="213"/>
    </location>
</feature>
<organism evidence="4 5">
    <name type="scientific">Aplysia californica</name>
    <name type="common">California sea hare</name>
    <dbReference type="NCBI Taxonomy" id="6500"/>
    <lineage>
        <taxon>Eukaryota</taxon>
        <taxon>Metazoa</taxon>
        <taxon>Spiralia</taxon>
        <taxon>Lophotrochozoa</taxon>
        <taxon>Mollusca</taxon>
        <taxon>Gastropoda</taxon>
        <taxon>Heterobranchia</taxon>
        <taxon>Euthyneura</taxon>
        <taxon>Tectipleura</taxon>
        <taxon>Aplysiida</taxon>
        <taxon>Aplysioidea</taxon>
        <taxon>Aplysiidae</taxon>
        <taxon>Aplysia</taxon>
    </lineage>
</organism>
<dbReference type="PROSITE" id="PS50088">
    <property type="entry name" value="ANK_REPEAT"/>
    <property type="match status" value="15"/>
</dbReference>
<feature type="repeat" description="ANK" evidence="3">
    <location>
        <begin position="313"/>
        <end position="345"/>
    </location>
</feature>